<organism evidence="2 3">
    <name type="scientific">Suilimivivens aceti</name>
    <dbReference type="NCBI Taxonomy" id="2981774"/>
    <lineage>
        <taxon>Bacteria</taxon>
        <taxon>Bacillati</taxon>
        <taxon>Bacillota</taxon>
        <taxon>Clostridia</taxon>
        <taxon>Lachnospirales</taxon>
        <taxon>Lachnospiraceae</taxon>
        <taxon>Suilimivivens</taxon>
    </lineage>
</organism>
<dbReference type="Gene3D" id="3.40.630.30">
    <property type="match status" value="1"/>
</dbReference>
<gene>
    <name evidence="2" type="ORF">OCV77_13460</name>
</gene>
<dbReference type="Pfam" id="PF13302">
    <property type="entry name" value="Acetyltransf_3"/>
    <property type="match status" value="1"/>
</dbReference>
<keyword evidence="3" id="KW-1185">Reference proteome</keyword>
<evidence type="ECO:0000259" key="1">
    <source>
        <dbReference type="PROSITE" id="PS51186"/>
    </source>
</evidence>
<protein>
    <submittedName>
        <fullName evidence="2">GNAT family N-acetyltransferase</fullName>
    </submittedName>
</protein>
<dbReference type="PROSITE" id="PS51186">
    <property type="entry name" value="GNAT"/>
    <property type="match status" value="1"/>
</dbReference>
<comment type="caution">
    <text evidence="2">The sequence shown here is derived from an EMBL/GenBank/DDBJ whole genome shotgun (WGS) entry which is preliminary data.</text>
</comment>
<dbReference type="Proteomes" id="UP001652432">
    <property type="component" value="Unassembled WGS sequence"/>
</dbReference>
<reference evidence="2 3" key="1">
    <citation type="journal article" date="2021" name="ISME Commun">
        <title>Automated analysis of genomic sequences facilitates high-throughput and comprehensive description of bacteria.</title>
        <authorList>
            <person name="Hitch T.C.A."/>
        </authorList>
    </citation>
    <scope>NUCLEOTIDE SEQUENCE [LARGE SCALE GENOMIC DNA]</scope>
    <source>
        <strain evidence="2 3">Sanger_18</strain>
    </source>
</reference>
<dbReference type="InterPro" id="IPR051531">
    <property type="entry name" value="N-acetyltransferase"/>
</dbReference>
<evidence type="ECO:0000313" key="3">
    <source>
        <dbReference type="Proteomes" id="UP001652432"/>
    </source>
</evidence>
<dbReference type="InterPro" id="IPR000182">
    <property type="entry name" value="GNAT_dom"/>
</dbReference>
<dbReference type="InterPro" id="IPR016181">
    <property type="entry name" value="Acyl_CoA_acyltransferase"/>
</dbReference>
<accession>A0ABT2T6I7</accession>
<dbReference type="RefSeq" id="WP_262575528.1">
    <property type="nucleotide sequence ID" value="NZ_JAOQKJ010000012.1"/>
</dbReference>
<feature type="domain" description="N-acetyltransferase" evidence="1">
    <location>
        <begin position="126"/>
        <end position="280"/>
    </location>
</feature>
<dbReference type="PANTHER" id="PTHR43792">
    <property type="entry name" value="GNAT FAMILY, PUTATIVE (AFU_ORTHOLOGUE AFUA_3G00765)-RELATED-RELATED"/>
    <property type="match status" value="1"/>
</dbReference>
<name>A0ABT2T6I7_9FIRM</name>
<proteinExistence type="predicted"/>
<sequence>MLKYVVFAVTEKERQVLDRSRAELEQVFTGEKTEFLIVSAAQTEEGILRLRMEESLILTDDPAYLKALQAAGFYTAGLHHKENQGTFFEGAAYVIEEIGEITFSVYDEIYRRLAGLPLMITRTKRLLIRESTVGDVPEFYRIYRDPSITKYMEDLFGDPEEEIAYMKEYIRQIYGFYGYGMWTVQLLSGEVIGRAGLSVREGYELPELGFVIGCDYQGQGYAEEACRAVLAYGKKELSFEHVQALVEEENLPSRNLLIKLGFHFDKKVNEKGTEYLLMID</sequence>
<dbReference type="PANTHER" id="PTHR43792:SF1">
    <property type="entry name" value="N-ACETYLTRANSFERASE DOMAIN-CONTAINING PROTEIN"/>
    <property type="match status" value="1"/>
</dbReference>
<dbReference type="SUPFAM" id="SSF55729">
    <property type="entry name" value="Acyl-CoA N-acyltransferases (Nat)"/>
    <property type="match status" value="1"/>
</dbReference>
<dbReference type="EMBL" id="JAOQKJ010000012">
    <property type="protein sequence ID" value="MCU6745481.1"/>
    <property type="molecule type" value="Genomic_DNA"/>
</dbReference>
<evidence type="ECO:0000313" key="2">
    <source>
        <dbReference type="EMBL" id="MCU6745481.1"/>
    </source>
</evidence>